<dbReference type="Proteomes" id="UP000069205">
    <property type="component" value="Chromosome"/>
</dbReference>
<dbReference type="OrthoDB" id="330006at2"/>
<dbReference type="EMBL" id="CP011801">
    <property type="protein sequence ID" value="ALA57860.1"/>
    <property type="molecule type" value="Genomic_DNA"/>
</dbReference>
<accession>A0A0K2GA88</accession>
<organism evidence="3 4">
    <name type="scientific">Nitrospira moscoviensis</name>
    <dbReference type="NCBI Taxonomy" id="42253"/>
    <lineage>
        <taxon>Bacteria</taxon>
        <taxon>Pseudomonadati</taxon>
        <taxon>Nitrospirota</taxon>
        <taxon>Nitrospiria</taxon>
        <taxon>Nitrospirales</taxon>
        <taxon>Nitrospiraceae</taxon>
        <taxon>Nitrospira</taxon>
    </lineage>
</organism>
<reference evidence="3 4" key="1">
    <citation type="journal article" date="2015" name="Proc. Natl. Acad. Sci. U.S.A.">
        <title>Expanded metabolic versatility of ubiquitous nitrite-oxidizing bacteria from the genus Nitrospira.</title>
        <authorList>
            <person name="Koch H."/>
            <person name="Lucker S."/>
            <person name="Albertsen M."/>
            <person name="Kitzinger K."/>
            <person name="Herbold C."/>
            <person name="Spieck E."/>
            <person name="Nielsen P.H."/>
            <person name="Wagner M."/>
            <person name="Daims H."/>
        </authorList>
    </citation>
    <scope>NUCLEOTIDE SEQUENCE [LARGE SCALE GENOMIC DNA]</scope>
    <source>
        <strain evidence="3 4">NSP M-1</strain>
    </source>
</reference>
<gene>
    <name evidence="3" type="ORF">NITMOv2_1433</name>
</gene>
<evidence type="ECO:0000313" key="4">
    <source>
        <dbReference type="Proteomes" id="UP000069205"/>
    </source>
</evidence>
<dbReference type="AlphaFoldDB" id="A0A0K2GA88"/>
<feature type="compositionally biased region" description="Basic and acidic residues" evidence="1">
    <location>
        <begin position="77"/>
        <end position="89"/>
    </location>
</feature>
<keyword evidence="2" id="KW-1133">Transmembrane helix</keyword>
<feature type="region of interest" description="Disordered" evidence="1">
    <location>
        <begin position="47"/>
        <end position="94"/>
    </location>
</feature>
<dbReference type="Pfam" id="PF00839">
    <property type="entry name" value="Cys_rich_FGFR"/>
    <property type="match status" value="1"/>
</dbReference>
<dbReference type="GO" id="GO:0016020">
    <property type="term" value="C:membrane"/>
    <property type="evidence" value="ECO:0007669"/>
    <property type="project" value="InterPro"/>
</dbReference>
<dbReference type="RefSeq" id="WP_083447816.1">
    <property type="nucleotide sequence ID" value="NZ_CP011801.1"/>
</dbReference>
<sequence length="205" mass="22213">MKSASPPAASGKATAILVSLVGLMLVWGIVWANLPSQYELLSGQPKEAASAAPPPAVELDLSIPGVPPPSVRTGRPNPERLSEPGRGREFAGTGNAHARQIAEVKCEAEVQQACPESLGGEERRRCVAQRMKQFPPFCQQIVRQRVVRWKAAEGYKAACADDLKRLCPTVEPGEGPLLQCLQEHAQDISESCYQSLPKGRLLLRR</sequence>
<dbReference type="STRING" id="42253.NITMOv2_1433"/>
<dbReference type="PATRIC" id="fig|42253.5.peg.1402"/>
<protein>
    <submittedName>
        <fullName evidence="3">Putative Exported protein</fullName>
    </submittedName>
</protein>
<dbReference type="InterPro" id="IPR001893">
    <property type="entry name" value="Cys-rich_GLG1_repeat"/>
</dbReference>
<keyword evidence="2" id="KW-0472">Membrane</keyword>
<name>A0A0K2GA88_NITMO</name>
<keyword evidence="4" id="KW-1185">Reference proteome</keyword>
<evidence type="ECO:0000313" key="3">
    <source>
        <dbReference type="EMBL" id="ALA57860.1"/>
    </source>
</evidence>
<proteinExistence type="predicted"/>
<dbReference type="KEGG" id="nmv:NITMOv2_1433"/>
<evidence type="ECO:0000256" key="2">
    <source>
        <dbReference type="SAM" id="Phobius"/>
    </source>
</evidence>
<feature type="transmembrane region" description="Helical" evidence="2">
    <location>
        <begin position="12"/>
        <end position="34"/>
    </location>
</feature>
<evidence type="ECO:0000256" key="1">
    <source>
        <dbReference type="SAM" id="MobiDB-lite"/>
    </source>
</evidence>
<keyword evidence="2" id="KW-0812">Transmembrane</keyword>